<dbReference type="SMART" id="SM00726">
    <property type="entry name" value="UIM"/>
    <property type="match status" value="2"/>
</dbReference>
<dbReference type="AlphaFoldDB" id="A0A9R0KA24"/>
<dbReference type="Pfam" id="PF14555">
    <property type="entry name" value="UBA_4"/>
    <property type="match status" value="1"/>
</dbReference>
<dbReference type="PANTHER" id="PTHR23322">
    <property type="entry name" value="FAS-ASSOCIATED PROTEIN"/>
    <property type="match status" value="1"/>
</dbReference>
<dbReference type="InterPro" id="IPR003903">
    <property type="entry name" value="UIM_dom"/>
</dbReference>
<gene>
    <name evidence="5" type="primary">LOC110802088</name>
</gene>
<feature type="domain" description="UBX" evidence="3">
    <location>
        <begin position="519"/>
        <end position="597"/>
    </location>
</feature>
<feature type="region of interest" description="Disordered" evidence="2">
    <location>
        <begin position="174"/>
        <end position="204"/>
    </location>
</feature>
<evidence type="ECO:0000313" key="4">
    <source>
        <dbReference type="Proteomes" id="UP000813463"/>
    </source>
</evidence>
<dbReference type="PROSITE" id="PS50033">
    <property type="entry name" value="UBX"/>
    <property type="match status" value="1"/>
</dbReference>
<evidence type="ECO:0000256" key="2">
    <source>
        <dbReference type="SAM" id="MobiDB-lite"/>
    </source>
</evidence>
<proteinExistence type="predicted"/>
<name>A0A9R0KA24_SPIOL</name>
<dbReference type="GO" id="GO:0043130">
    <property type="term" value="F:ubiquitin binding"/>
    <property type="evidence" value="ECO:0000318"/>
    <property type="project" value="GO_Central"/>
</dbReference>
<dbReference type="RefSeq" id="XP_021863198.1">
    <property type="nucleotide sequence ID" value="XM_022007506.2"/>
</dbReference>
<dbReference type="SMART" id="SM00166">
    <property type="entry name" value="UBX"/>
    <property type="match status" value="1"/>
</dbReference>
<dbReference type="InterPro" id="IPR001012">
    <property type="entry name" value="UBX_dom"/>
</dbReference>
<accession>A0A9R0KA24</accession>
<dbReference type="OrthoDB" id="1920064at2759"/>
<dbReference type="Gene3D" id="1.10.8.10">
    <property type="entry name" value="DNA helicase RuvA subunit, C-terminal domain"/>
    <property type="match status" value="1"/>
</dbReference>
<dbReference type="SUPFAM" id="SSF54236">
    <property type="entry name" value="Ubiquitin-like"/>
    <property type="match status" value="1"/>
</dbReference>
<feature type="region of interest" description="Disordered" evidence="2">
    <location>
        <begin position="292"/>
        <end position="388"/>
    </location>
</feature>
<keyword evidence="1" id="KW-0833">Ubl conjugation pathway</keyword>
<feature type="region of interest" description="Disordered" evidence="2">
    <location>
        <begin position="221"/>
        <end position="255"/>
    </location>
</feature>
<evidence type="ECO:0000313" key="5">
    <source>
        <dbReference type="RefSeq" id="XP_021863198.1"/>
    </source>
</evidence>
<organism evidence="4 5">
    <name type="scientific">Spinacia oleracea</name>
    <name type="common">Spinach</name>
    <dbReference type="NCBI Taxonomy" id="3562"/>
    <lineage>
        <taxon>Eukaryota</taxon>
        <taxon>Viridiplantae</taxon>
        <taxon>Streptophyta</taxon>
        <taxon>Embryophyta</taxon>
        <taxon>Tracheophyta</taxon>
        <taxon>Spermatophyta</taxon>
        <taxon>Magnoliopsida</taxon>
        <taxon>eudicotyledons</taxon>
        <taxon>Gunneridae</taxon>
        <taxon>Pentapetalae</taxon>
        <taxon>Caryophyllales</taxon>
        <taxon>Chenopodiaceae</taxon>
        <taxon>Chenopodioideae</taxon>
        <taxon>Anserineae</taxon>
        <taxon>Spinacia</taxon>
    </lineage>
</organism>
<sequence>MATVNREAIETFMSITGAPEPVATQRLKEFGGNLNEAVNAHFSEGDRNVLQDAPITGTATPNDLMDIDEPPVIEPRGPTSLLSATRGGNPFSVLDPAFGRSLFDTRNLFDTSSELMGRAPIVTQPREVREIPIEVIGGGDSLAAPSGHGPRIEDVTDSIDAEGPQIRGTVIVDDDDDIIPGNFGGSRNNSRPSAPQFDDLPDDASNDIEEEMIRAAIEASKKDAELQTNQVGPGLDDVGLHQGPPQRDEAELEHAVSLSLKTAEQEILQRQVSLNAGASGSVANGPLEVEELGIVGEPNRRQDVGSSDKPSSTHHKKEAGSSSFQDEADDMDEQPLVRNRSRRRSSASATHTEVEESEVNPTLNPPQPTVASETHPNGNAFPSDEWGGISSVEHDEAVMLEAAMFGGIPESGFRVPYAPHQMMHAGFDTQWRMPRSPSPGLVAQRAIREQQDDEYHAALEADREREMRAVEEEKAAREAALEEQRQKEEESRRKLEEEQELERQLAAKEASLPEEPPLDNENTVTLLVRMPDGSRRGRRFLKSDKLQSLFDFIDIGKAVRPGTYRLVRPYPRKAFSNGECNLSLNELGLTSKQEALFMELI</sequence>
<dbReference type="GeneID" id="110802088"/>
<dbReference type="Pfam" id="PF00789">
    <property type="entry name" value="UBX"/>
    <property type="match status" value="1"/>
</dbReference>
<reference evidence="4" key="1">
    <citation type="journal article" date="2021" name="Nat. Commun.">
        <title>Genomic analyses provide insights into spinach domestication and the genetic basis of agronomic traits.</title>
        <authorList>
            <person name="Cai X."/>
            <person name="Sun X."/>
            <person name="Xu C."/>
            <person name="Sun H."/>
            <person name="Wang X."/>
            <person name="Ge C."/>
            <person name="Zhang Z."/>
            <person name="Wang Q."/>
            <person name="Fei Z."/>
            <person name="Jiao C."/>
            <person name="Wang Q."/>
        </authorList>
    </citation>
    <scope>NUCLEOTIDE SEQUENCE [LARGE SCALE GENOMIC DNA]</scope>
    <source>
        <strain evidence="4">cv. Varoflay</strain>
    </source>
</reference>
<feature type="region of interest" description="Disordered" evidence="2">
    <location>
        <begin position="466"/>
        <end position="520"/>
    </location>
</feature>
<dbReference type="Proteomes" id="UP000813463">
    <property type="component" value="Chromosome 6"/>
</dbReference>
<dbReference type="CDD" id="cd01767">
    <property type="entry name" value="UBX"/>
    <property type="match status" value="1"/>
</dbReference>
<dbReference type="SUPFAM" id="SSF46934">
    <property type="entry name" value="UBA-like"/>
    <property type="match status" value="1"/>
</dbReference>
<dbReference type="InterPro" id="IPR009060">
    <property type="entry name" value="UBA-like_sf"/>
</dbReference>
<dbReference type="InterPro" id="IPR029071">
    <property type="entry name" value="Ubiquitin-like_domsf"/>
</dbReference>
<dbReference type="PANTHER" id="PTHR23322:SF93">
    <property type="entry name" value="UBX DOMAIN-CONTAINING PROTEIN 8"/>
    <property type="match status" value="1"/>
</dbReference>
<keyword evidence="4" id="KW-1185">Reference proteome</keyword>
<dbReference type="InterPro" id="IPR050730">
    <property type="entry name" value="UBX_domain-protein"/>
</dbReference>
<feature type="compositionally biased region" description="Basic and acidic residues" evidence="2">
    <location>
        <begin position="466"/>
        <end position="506"/>
    </location>
</feature>
<dbReference type="KEGG" id="soe:110802088"/>
<reference evidence="5" key="2">
    <citation type="submission" date="2025-08" db="UniProtKB">
        <authorList>
            <consortium name="RefSeq"/>
        </authorList>
    </citation>
    <scope>IDENTIFICATION</scope>
    <source>
        <tissue evidence="5">Leaf</tissue>
    </source>
</reference>
<evidence type="ECO:0000256" key="1">
    <source>
        <dbReference type="ARBA" id="ARBA00022786"/>
    </source>
</evidence>
<dbReference type="Gene3D" id="3.10.20.90">
    <property type="entry name" value="Phosphatidylinositol 3-kinase Catalytic Subunit, Chain A, domain 1"/>
    <property type="match status" value="1"/>
</dbReference>
<protein>
    <submittedName>
        <fullName evidence="5">Plant UBX domain-containing protein 8</fullName>
    </submittedName>
</protein>
<dbReference type="CDD" id="cd14351">
    <property type="entry name" value="UBA_Ubx1_like"/>
    <property type="match status" value="1"/>
</dbReference>
<evidence type="ECO:0000259" key="3">
    <source>
        <dbReference type="PROSITE" id="PS50033"/>
    </source>
</evidence>